<comment type="caution">
    <text evidence="2">The sequence shown here is derived from an EMBL/GenBank/DDBJ whole genome shotgun (WGS) entry which is preliminary data.</text>
</comment>
<gene>
    <name evidence="2" type="ORF">LCGC14_1430140</name>
</gene>
<sequence length="108" mass="11811">MPRDNSIGASPKRREDVKFLTGRGRYTDDINLHRQTHAVFARSDVAHGRILSVDTSEAEGMPGVIAVFTGEDFVETGGNPAGWLINSNCARPSIAIKLIVRQIACSFR</sequence>
<dbReference type="SMART" id="SM01008">
    <property type="entry name" value="Ald_Xan_dh_C"/>
    <property type="match status" value="1"/>
</dbReference>
<dbReference type="Gene3D" id="3.90.1170.50">
    <property type="entry name" value="Aldehyde oxidase/xanthine dehydrogenase, a/b hammerhead"/>
    <property type="match status" value="1"/>
</dbReference>
<protein>
    <recommendedName>
        <fullName evidence="1">Aldehyde oxidase/xanthine dehydrogenase a/b hammerhead domain-containing protein</fullName>
    </recommendedName>
</protein>
<dbReference type="EMBL" id="LAZR01009625">
    <property type="protein sequence ID" value="KKM71490.1"/>
    <property type="molecule type" value="Genomic_DNA"/>
</dbReference>
<dbReference type="InterPro" id="IPR036856">
    <property type="entry name" value="Ald_Oxase/Xan_DH_a/b_sf"/>
</dbReference>
<dbReference type="SUPFAM" id="SSF54665">
    <property type="entry name" value="CO dehydrogenase molybdoprotein N-domain-like"/>
    <property type="match status" value="1"/>
</dbReference>
<accession>A0A0F9M4C7</accession>
<reference evidence="2" key="1">
    <citation type="journal article" date="2015" name="Nature">
        <title>Complex archaea that bridge the gap between prokaryotes and eukaryotes.</title>
        <authorList>
            <person name="Spang A."/>
            <person name="Saw J.H."/>
            <person name="Jorgensen S.L."/>
            <person name="Zaremba-Niedzwiedzka K."/>
            <person name="Martijn J."/>
            <person name="Lind A.E."/>
            <person name="van Eijk R."/>
            <person name="Schleper C."/>
            <person name="Guy L."/>
            <person name="Ettema T.J."/>
        </authorList>
    </citation>
    <scope>NUCLEOTIDE SEQUENCE</scope>
</reference>
<organism evidence="2">
    <name type="scientific">marine sediment metagenome</name>
    <dbReference type="NCBI Taxonomy" id="412755"/>
    <lineage>
        <taxon>unclassified sequences</taxon>
        <taxon>metagenomes</taxon>
        <taxon>ecological metagenomes</taxon>
    </lineage>
</organism>
<feature type="domain" description="Aldehyde oxidase/xanthine dehydrogenase a/b hammerhead" evidence="1">
    <location>
        <begin position="21"/>
        <end position="102"/>
    </location>
</feature>
<proteinExistence type="predicted"/>
<evidence type="ECO:0000259" key="1">
    <source>
        <dbReference type="SMART" id="SM01008"/>
    </source>
</evidence>
<name>A0A0F9M4C7_9ZZZZ</name>
<dbReference type="AlphaFoldDB" id="A0A0F9M4C7"/>
<dbReference type="InterPro" id="IPR000674">
    <property type="entry name" value="Ald_Oxase/Xan_DH_a/b"/>
</dbReference>
<evidence type="ECO:0000313" key="2">
    <source>
        <dbReference type="EMBL" id="KKM71490.1"/>
    </source>
</evidence>
<dbReference type="Pfam" id="PF01315">
    <property type="entry name" value="Ald_Xan_dh_C"/>
    <property type="match status" value="1"/>
</dbReference>